<dbReference type="SMART" id="SM00347">
    <property type="entry name" value="HTH_MARR"/>
    <property type="match status" value="1"/>
</dbReference>
<dbReference type="InterPro" id="IPR036388">
    <property type="entry name" value="WH-like_DNA-bd_sf"/>
</dbReference>
<organism evidence="2 3">
    <name type="scientific">Ornithinimicrobium tianjinense</name>
    <dbReference type="NCBI Taxonomy" id="1195761"/>
    <lineage>
        <taxon>Bacteria</taxon>
        <taxon>Bacillati</taxon>
        <taxon>Actinomycetota</taxon>
        <taxon>Actinomycetes</taxon>
        <taxon>Micrococcales</taxon>
        <taxon>Ornithinimicrobiaceae</taxon>
        <taxon>Ornithinimicrobium</taxon>
    </lineage>
</organism>
<dbReference type="PANTHER" id="PTHR33164:SF99">
    <property type="entry name" value="MARR FAMILY REGULATORY PROTEIN"/>
    <property type="match status" value="1"/>
</dbReference>
<sequence length="162" mass="18062">MTGAVEPRWLDEEEQHAWRAVLRAGHLVRLAMEAALDAHDVSLGEYELMSMVSEAPGMRMRMAALAELVVQSRSRVSHTASRLERRGWVQRVPSVEDGRGVVLVLTPEGREVLEALAPVHVESVRAALLDHLTREEFLAYGELMKRVVLANRTSDEQATDAV</sequence>
<gene>
    <name evidence="2" type="ORF">GCM10011366_01940</name>
</gene>
<dbReference type="PRINTS" id="PR00598">
    <property type="entry name" value="HTHMARR"/>
</dbReference>
<evidence type="ECO:0000313" key="2">
    <source>
        <dbReference type="EMBL" id="GGF38003.1"/>
    </source>
</evidence>
<dbReference type="PROSITE" id="PS50995">
    <property type="entry name" value="HTH_MARR_2"/>
    <property type="match status" value="1"/>
</dbReference>
<dbReference type="PANTHER" id="PTHR33164">
    <property type="entry name" value="TRANSCRIPTIONAL REGULATOR, MARR FAMILY"/>
    <property type="match status" value="1"/>
</dbReference>
<keyword evidence="3" id="KW-1185">Reference proteome</keyword>
<reference evidence="2" key="2">
    <citation type="submission" date="2020-09" db="EMBL/GenBank/DDBJ databases">
        <authorList>
            <person name="Sun Q."/>
            <person name="Zhou Y."/>
        </authorList>
    </citation>
    <scope>NUCLEOTIDE SEQUENCE</scope>
    <source>
        <strain evidence="2">CGMCC 1.12160</strain>
    </source>
</reference>
<dbReference type="RefSeq" id="WP_188427758.1">
    <property type="nucleotide sequence ID" value="NZ_BAABKH010000010.1"/>
</dbReference>
<dbReference type="GO" id="GO:0006950">
    <property type="term" value="P:response to stress"/>
    <property type="evidence" value="ECO:0007669"/>
    <property type="project" value="TreeGrafter"/>
</dbReference>
<feature type="domain" description="HTH marR-type" evidence="1">
    <location>
        <begin position="14"/>
        <end position="149"/>
    </location>
</feature>
<dbReference type="InterPro" id="IPR000835">
    <property type="entry name" value="HTH_MarR-typ"/>
</dbReference>
<dbReference type="GO" id="GO:0003700">
    <property type="term" value="F:DNA-binding transcription factor activity"/>
    <property type="evidence" value="ECO:0007669"/>
    <property type="project" value="InterPro"/>
</dbReference>
<proteinExistence type="predicted"/>
<evidence type="ECO:0000259" key="1">
    <source>
        <dbReference type="PROSITE" id="PS50995"/>
    </source>
</evidence>
<accession>A0A917BGC7</accession>
<dbReference type="Gene3D" id="1.10.10.10">
    <property type="entry name" value="Winged helix-like DNA-binding domain superfamily/Winged helix DNA-binding domain"/>
    <property type="match status" value="1"/>
</dbReference>
<evidence type="ECO:0000313" key="3">
    <source>
        <dbReference type="Proteomes" id="UP000605670"/>
    </source>
</evidence>
<dbReference type="EMBL" id="BMEM01000001">
    <property type="protein sequence ID" value="GGF38003.1"/>
    <property type="molecule type" value="Genomic_DNA"/>
</dbReference>
<dbReference type="InterPro" id="IPR039422">
    <property type="entry name" value="MarR/SlyA-like"/>
</dbReference>
<comment type="caution">
    <text evidence="2">The sequence shown here is derived from an EMBL/GenBank/DDBJ whole genome shotgun (WGS) entry which is preliminary data.</text>
</comment>
<dbReference type="Proteomes" id="UP000605670">
    <property type="component" value="Unassembled WGS sequence"/>
</dbReference>
<dbReference type="InterPro" id="IPR036390">
    <property type="entry name" value="WH_DNA-bd_sf"/>
</dbReference>
<protein>
    <submittedName>
        <fullName evidence="2">Transcriptional regulator</fullName>
    </submittedName>
</protein>
<dbReference type="SUPFAM" id="SSF46785">
    <property type="entry name" value="Winged helix' DNA-binding domain"/>
    <property type="match status" value="1"/>
</dbReference>
<dbReference type="AlphaFoldDB" id="A0A917BGC7"/>
<reference evidence="2" key="1">
    <citation type="journal article" date="2014" name="Int. J. Syst. Evol. Microbiol.">
        <title>Complete genome sequence of Corynebacterium casei LMG S-19264T (=DSM 44701T), isolated from a smear-ripened cheese.</title>
        <authorList>
            <consortium name="US DOE Joint Genome Institute (JGI-PGF)"/>
            <person name="Walter F."/>
            <person name="Albersmeier A."/>
            <person name="Kalinowski J."/>
            <person name="Ruckert C."/>
        </authorList>
    </citation>
    <scope>NUCLEOTIDE SEQUENCE</scope>
    <source>
        <strain evidence="2">CGMCC 1.12160</strain>
    </source>
</reference>
<dbReference type="Pfam" id="PF12802">
    <property type="entry name" value="MarR_2"/>
    <property type="match status" value="1"/>
</dbReference>
<name>A0A917BGC7_9MICO</name>